<dbReference type="STRING" id="50429.A0A2B4RA13"/>
<dbReference type="InterPro" id="IPR008042">
    <property type="entry name" value="Retrotrans_Pao"/>
</dbReference>
<dbReference type="CDD" id="cd01644">
    <property type="entry name" value="RT_pepA17"/>
    <property type="match status" value="1"/>
</dbReference>
<dbReference type="PANTHER" id="PTHR47331">
    <property type="entry name" value="PHD-TYPE DOMAIN-CONTAINING PROTEIN"/>
    <property type="match status" value="1"/>
</dbReference>
<dbReference type="AlphaFoldDB" id="A0A2B4RA13"/>
<accession>A0A2B4RA13</accession>
<reference evidence="2" key="1">
    <citation type="journal article" date="2017" name="bioRxiv">
        <title>Comparative analysis of the genomes of Stylophora pistillata and Acropora digitifera provides evidence for extensive differences between species of corals.</title>
        <authorList>
            <person name="Voolstra C.R."/>
            <person name="Li Y."/>
            <person name="Liew Y.J."/>
            <person name="Baumgarten S."/>
            <person name="Zoccola D."/>
            <person name="Flot J.-F."/>
            <person name="Tambutte S."/>
            <person name="Allemand D."/>
            <person name="Aranda M."/>
        </authorList>
    </citation>
    <scope>NUCLEOTIDE SEQUENCE [LARGE SCALE GENOMIC DNA]</scope>
</reference>
<proteinExistence type="predicted"/>
<evidence type="ECO:0000313" key="2">
    <source>
        <dbReference type="Proteomes" id="UP000225706"/>
    </source>
</evidence>
<sequence>MLEQGQELEKKAERLRLEEQLAVAQVRERVFAEIENGAKEDLSHQPAGNASEALRVPEFSQPGKNCLNRKNCASHVIIRDTDPTDAHKVEPVGGAHDVILRDFTMTSFALMKWPLSSRYPSPTQLKDHFLNAQAEMDEATCNATGTEKSVSAVPIVPVRLRSAESEVVTYAMLDACSTSSFILQDIVPSLGVKGTDTQLMVKTINGTKLHDAQVLNGIAVTDLKGDNTVQLPKIFTKNDLSTSENVLTPALAHRWKHFKGIEAELPPQLPDAKIGLLIGSNCPKALEPIEVLASEDGGPFAIKTFAGWAIVGPLYMCSERHPTVDCHRVAAVEVCSDKKFLKIVTQGTRRTGNSHYEIPLPFRCDDVRFPENKEQVLQRAHWLRKKLINNEKLYKDYVNFMNSIIAKGFAWKVPSDRLFAKTGQVWYIPHHGVYHARKPNKIRVVFECSARFGGTSLNDELLQGPDLTNQLVGVLTRFRQGPVAFMSDIDAMFHQVRVPEGQRDFLRFLWWPDGDLMKNLEEYQMNVHLFGAVSSPSCSNFALRRAADGAEKIVGPETADVLRKNFYVDDCLRTEETSESAIQRVRGVRHARAHGGFNLAKFVSNSRLVLESVPDEALAQDIRTLELGSGELPLERALGVQWATDSDTSTGYGQVTYLRIKNEKGDIHRTFLMGKARIAPVKIMTITRLELTAVTVSVKEGEMIAREIDEPPESKTYWTDSTTVLKYIRNDKKRFHVFVANRVQTIRDAMNPNQWRYVGTDINPADDLSRGLKGHELSKQHRWITGPNFLWQPESEWPRLHSDLDDVSNNDPEVMKVLVHSMKVEETAALLQRFARFSEWHRMKKCIAWILRLKPNSDERALLPKDRQDKVGRTAKVKRKPLRVEELDRAEKTILKLVQSSTFPKEIEALQKVLPVDCESDRQFAKEMKSEIKKSSTLYHLDPFLDQDGLVRVGGRLSKSQELSEG</sequence>
<keyword evidence="2" id="KW-1185">Reference proteome</keyword>
<name>A0A2B4RA13_STYPI</name>
<protein>
    <recommendedName>
        <fullName evidence="3">Reverse transcriptase domain-containing protein</fullName>
    </recommendedName>
</protein>
<dbReference type="PANTHER" id="PTHR47331:SF1">
    <property type="entry name" value="GAG-LIKE PROTEIN"/>
    <property type="match status" value="1"/>
</dbReference>
<dbReference type="Pfam" id="PF05380">
    <property type="entry name" value="Peptidase_A17"/>
    <property type="match status" value="1"/>
</dbReference>
<dbReference type="Proteomes" id="UP000225706">
    <property type="component" value="Unassembled WGS sequence"/>
</dbReference>
<comment type="caution">
    <text evidence="1">The sequence shown here is derived from an EMBL/GenBank/DDBJ whole genome shotgun (WGS) entry which is preliminary data.</text>
</comment>
<organism evidence="1 2">
    <name type="scientific">Stylophora pistillata</name>
    <name type="common">Smooth cauliflower coral</name>
    <dbReference type="NCBI Taxonomy" id="50429"/>
    <lineage>
        <taxon>Eukaryota</taxon>
        <taxon>Metazoa</taxon>
        <taxon>Cnidaria</taxon>
        <taxon>Anthozoa</taxon>
        <taxon>Hexacorallia</taxon>
        <taxon>Scleractinia</taxon>
        <taxon>Astrocoeniina</taxon>
        <taxon>Pocilloporidae</taxon>
        <taxon>Stylophora</taxon>
    </lineage>
</organism>
<dbReference type="OrthoDB" id="5987622at2759"/>
<gene>
    <name evidence="1" type="ORF">AWC38_SpisGene22820</name>
</gene>
<evidence type="ECO:0000313" key="1">
    <source>
        <dbReference type="EMBL" id="PFX13125.1"/>
    </source>
</evidence>
<dbReference type="SUPFAM" id="SSF56672">
    <property type="entry name" value="DNA/RNA polymerases"/>
    <property type="match status" value="1"/>
</dbReference>
<dbReference type="InterPro" id="IPR043502">
    <property type="entry name" value="DNA/RNA_pol_sf"/>
</dbReference>
<evidence type="ECO:0008006" key="3">
    <source>
        <dbReference type="Google" id="ProtNLM"/>
    </source>
</evidence>
<dbReference type="EMBL" id="LSMT01001063">
    <property type="protein sequence ID" value="PFX13125.1"/>
    <property type="molecule type" value="Genomic_DNA"/>
</dbReference>